<feature type="compositionally biased region" description="Basic and acidic residues" evidence="1">
    <location>
        <begin position="62"/>
        <end position="74"/>
    </location>
</feature>
<dbReference type="KEGG" id="acoa:RB602_13645"/>
<dbReference type="AlphaFoldDB" id="A0AA97I0E9"/>
<reference evidence="2 3" key="1">
    <citation type="submission" date="2023-10" db="EMBL/GenBank/DDBJ databases">
        <title>Complete genome sequence of a Sphingomonadaceae bacterium.</title>
        <authorList>
            <person name="Yan C."/>
        </authorList>
    </citation>
    <scope>NUCLEOTIDE SEQUENCE [LARGE SCALE GENOMIC DNA]</scope>
    <source>
        <strain evidence="2 3">SCSIO 66989</strain>
    </source>
</reference>
<dbReference type="EMBL" id="CP136594">
    <property type="protein sequence ID" value="WOE74867.1"/>
    <property type="molecule type" value="Genomic_DNA"/>
</dbReference>
<evidence type="ECO:0000313" key="3">
    <source>
        <dbReference type="Proteomes" id="UP001302429"/>
    </source>
</evidence>
<protein>
    <submittedName>
        <fullName evidence="2">Uncharacterized protein</fullName>
    </submittedName>
</protein>
<organism evidence="2 3">
    <name type="scientific">Alterisphingorhabdus coralli</name>
    <dbReference type="NCBI Taxonomy" id="3071408"/>
    <lineage>
        <taxon>Bacteria</taxon>
        <taxon>Pseudomonadati</taxon>
        <taxon>Pseudomonadota</taxon>
        <taxon>Alphaproteobacteria</taxon>
        <taxon>Sphingomonadales</taxon>
        <taxon>Sphingomonadaceae</taxon>
        <taxon>Alterisphingorhabdus (ex Yan et al. 2024)</taxon>
    </lineage>
</organism>
<feature type="region of interest" description="Disordered" evidence="1">
    <location>
        <begin position="95"/>
        <end position="127"/>
    </location>
</feature>
<sequence>MNFPHKRPAHWPHDPALAETRRELRPVTYAELIALSHSAISVAGQSNLGVSAIGQSAAKSHHSSDIEAKASETDDWQWPRRIEMLGKGNVSIAARPDQGMGSFADAVQPLPPGDDIEQSDAARGQSN</sequence>
<name>A0AA97I0E9_9SPHN</name>
<keyword evidence="3" id="KW-1185">Reference proteome</keyword>
<feature type="region of interest" description="Disordered" evidence="1">
    <location>
        <begin position="55"/>
        <end position="74"/>
    </location>
</feature>
<proteinExistence type="predicted"/>
<dbReference type="Proteomes" id="UP001302429">
    <property type="component" value="Chromosome"/>
</dbReference>
<evidence type="ECO:0000256" key="1">
    <source>
        <dbReference type="SAM" id="MobiDB-lite"/>
    </source>
</evidence>
<dbReference type="RefSeq" id="WP_317081269.1">
    <property type="nucleotide sequence ID" value="NZ_CP136594.1"/>
</dbReference>
<accession>A0AA97I0E9</accession>
<gene>
    <name evidence="2" type="ORF">RB602_13645</name>
</gene>
<evidence type="ECO:0000313" key="2">
    <source>
        <dbReference type="EMBL" id="WOE74867.1"/>
    </source>
</evidence>